<feature type="binding site" evidence="10">
    <location>
        <position position="201"/>
    </location>
    <ligand>
        <name>UDP-N-acetyl-alpha-D-glucosamine</name>
        <dbReference type="ChEBI" id="CHEBI:57705"/>
    </ligand>
</feature>
<keyword evidence="9 10" id="KW-0961">Cell wall biogenesis/degradation</keyword>
<evidence type="ECO:0000256" key="4">
    <source>
        <dbReference type="ARBA" id="ARBA00022679"/>
    </source>
</evidence>
<dbReference type="Proteomes" id="UP001501126">
    <property type="component" value="Unassembled WGS sequence"/>
</dbReference>
<comment type="caution">
    <text evidence="13">The sequence shown here is derived from an EMBL/GenBank/DDBJ whole genome shotgun (WGS) entry which is preliminary data.</text>
</comment>
<keyword evidence="8 10" id="KW-0131">Cell cycle</keyword>
<evidence type="ECO:0000313" key="14">
    <source>
        <dbReference type="Proteomes" id="UP001501126"/>
    </source>
</evidence>
<evidence type="ECO:0000256" key="10">
    <source>
        <dbReference type="HAMAP-Rule" id="MF_00033"/>
    </source>
</evidence>
<comment type="caution">
    <text evidence="10">Lacks conserved residue(s) required for the propagation of feature annotation.</text>
</comment>
<dbReference type="PANTHER" id="PTHR21015:SF22">
    <property type="entry name" value="GLYCOSYLTRANSFERASE"/>
    <property type="match status" value="1"/>
</dbReference>
<dbReference type="Gene3D" id="3.40.50.2000">
    <property type="entry name" value="Glycogen Phosphorylase B"/>
    <property type="match status" value="2"/>
</dbReference>
<comment type="pathway">
    <text evidence="10">Cell wall biogenesis; peptidoglycan biosynthesis.</text>
</comment>
<evidence type="ECO:0000259" key="11">
    <source>
        <dbReference type="Pfam" id="PF03033"/>
    </source>
</evidence>
<feature type="domain" description="Glycosyl transferase family 28 C-terminal" evidence="12">
    <location>
        <begin position="194"/>
        <end position="351"/>
    </location>
</feature>
<dbReference type="HAMAP" id="MF_00033">
    <property type="entry name" value="MurG"/>
    <property type="match status" value="1"/>
</dbReference>
<keyword evidence="1 10" id="KW-1003">Cell membrane</keyword>
<proteinExistence type="inferred from homology"/>
<feature type="binding site" evidence="10">
    <location>
        <position position="255"/>
    </location>
    <ligand>
        <name>UDP-N-acetyl-alpha-D-glucosamine</name>
        <dbReference type="ChEBI" id="CHEBI:57705"/>
    </ligand>
</feature>
<comment type="similarity">
    <text evidence="10">Belongs to the glycosyltransferase 28 family. MurG subfamily.</text>
</comment>
<protein>
    <recommendedName>
        <fullName evidence="10">UDP-N-acetylglucosamine--N-acetylmuramyl-(pentapeptide) pyrophosphoryl-undecaprenol N-acetylglucosamine transferase</fullName>
        <ecNumber evidence="10">2.4.1.227</ecNumber>
    </recommendedName>
    <alternativeName>
        <fullName evidence="10">Undecaprenyl-PP-MurNAc-pentapeptide-UDPGlcNAc GlcNAc transferase</fullName>
    </alternativeName>
</protein>
<keyword evidence="7 10" id="KW-0472">Membrane</keyword>
<dbReference type="SUPFAM" id="SSF53756">
    <property type="entry name" value="UDP-Glycosyltransferase/glycogen phosphorylase"/>
    <property type="match status" value="1"/>
</dbReference>
<dbReference type="InterPro" id="IPR006009">
    <property type="entry name" value="GlcNAc_MurG"/>
</dbReference>
<gene>
    <name evidence="10 13" type="primary">murG</name>
    <name evidence="13" type="ORF">GCM10009118_32510</name>
</gene>
<keyword evidence="2 10" id="KW-0132">Cell division</keyword>
<dbReference type="InterPro" id="IPR007235">
    <property type="entry name" value="Glyco_trans_28_C"/>
</dbReference>
<dbReference type="Pfam" id="PF03033">
    <property type="entry name" value="Glyco_transf_28"/>
    <property type="match status" value="1"/>
</dbReference>
<keyword evidence="3 10" id="KW-0328">Glycosyltransferase</keyword>
<name>A0ABN1MU18_9FLAO</name>
<evidence type="ECO:0000256" key="6">
    <source>
        <dbReference type="ARBA" id="ARBA00022984"/>
    </source>
</evidence>
<evidence type="ECO:0000256" key="1">
    <source>
        <dbReference type="ARBA" id="ARBA00022475"/>
    </source>
</evidence>
<evidence type="ECO:0000313" key="13">
    <source>
        <dbReference type="EMBL" id="GAA0876841.1"/>
    </source>
</evidence>
<feature type="binding site" evidence="10">
    <location>
        <position position="128"/>
    </location>
    <ligand>
        <name>UDP-N-acetyl-alpha-D-glucosamine</name>
        <dbReference type="ChEBI" id="CHEBI:57705"/>
    </ligand>
</feature>
<reference evidence="13 14" key="1">
    <citation type="journal article" date="2019" name="Int. J. Syst. Evol. Microbiol.">
        <title>The Global Catalogue of Microorganisms (GCM) 10K type strain sequencing project: providing services to taxonomists for standard genome sequencing and annotation.</title>
        <authorList>
            <consortium name="The Broad Institute Genomics Platform"/>
            <consortium name="The Broad Institute Genome Sequencing Center for Infectious Disease"/>
            <person name="Wu L."/>
            <person name="Ma J."/>
        </authorList>
    </citation>
    <scope>NUCLEOTIDE SEQUENCE [LARGE SCALE GENOMIC DNA]</scope>
    <source>
        <strain evidence="13 14">JCM 16083</strain>
    </source>
</reference>
<evidence type="ECO:0000256" key="2">
    <source>
        <dbReference type="ARBA" id="ARBA00022618"/>
    </source>
</evidence>
<dbReference type="EC" id="2.4.1.227" evidence="10"/>
<feature type="domain" description="Glycosyltransferase family 28 N-terminal" evidence="11">
    <location>
        <begin position="7"/>
        <end position="146"/>
    </location>
</feature>
<dbReference type="EMBL" id="BAAAFH010000022">
    <property type="protein sequence ID" value="GAA0876841.1"/>
    <property type="molecule type" value="Genomic_DNA"/>
</dbReference>
<comment type="catalytic activity">
    <reaction evidence="10">
        <text>di-trans,octa-cis-undecaprenyl diphospho-N-acetyl-alpha-D-muramoyl-L-alanyl-D-glutamyl-meso-2,6-diaminopimeloyl-D-alanyl-D-alanine + UDP-N-acetyl-alpha-D-glucosamine = di-trans,octa-cis-undecaprenyl diphospho-[N-acetyl-alpha-D-glucosaminyl-(1-&gt;4)]-N-acetyl-alpha-D-muramoyl-L-alanyl-D-glutamyl-meso-2,6-diaminopimeloyl-D-alanyl-D-alanine + UDP + H(+)</text>
        <dbReference type="Rhea" id="RHEA:31227"/>
        <dbReference type="ChEBI" id="CHEBI:15378"/>
        <dbReference type="ChEBI" id="CHEBI:57705"/>
        <dbReference type="ChEBI" id="CHEBI:58223"/>
        <dbReference type="ChEBI" id="CHEBI:61387"/>
        <dbReference type="ChEBI" id="CHEBI:61388"/>
        <dbReference type="EC" id="2.4.1.227"/>
    </reaction>
</comment>
<dbReference type="PANTHER" id="PTHR21015">
    <property type="entry name" value="UDP-N-ACETYLGLUCOSAMINE--N-ACETYLMURAMYL-(PENTAPEPTIDE) PYROPHOSPHORYL-UNDECAPRENOL N-ACETYLGLUCOSAMINE TRANSFERASE 1"/>
    <property type="match status" value="1"/>
</dbReference>
<accession>A0ABN1MU18</accession>
<evidence type="ECO:0000256" key="8">
    <source>
        <dbReference type="ARBA" id="ARBA00023306"/>
    </source>
</evidence>
<dbReference type="Pfam" id="PF04101">
    <property type="entry name" value="Glyco_tran_28_C"/>
    <property type="match status" value="1"/>
</dbReference>
<feature type="binding site" evidence="10">
    <location>
        <position position="300"/>
    </location>
    <ligand>
        <name>UDP-N-acetyl-alpha-D-glucosamine</name>
        <dbReference type="ChEBI" id="CHEBI:57705"/>
    </ligand>
</feature>
<evidence type="ECO:0000256" key="7">
    <source>
        <dbReference type="ARBA" id="ARBA00023136"/>
    </source>
</evidence>
<evidence type="ECO:0000256" key="5">
    <source>
        <dbReference type="ARBA" id="ARBA00022960"/>
    </source>
</evidence>
<evidence type="ECO:0000256" key="3">
    <source>
        <dbReference type="ARBA" id="ARBA00022676"/>
    </source>
</evidence>
<feature type="binding site" evidence="10">
    <location>
        <begin position="14"/>
        <end position="16"/>
    </location>
    <ligand>
        <name>UDP-N-acetyl-alpha-D-glucosamine</name>
        <dbReference type="ChEBI" id="CHEBI:57705"/>
    </ligand>
</feature>
<dbReference type="NCBIfam" id="TIGR01133">
    <property type="entry name" value="murG"/>
    <property type="match status" value="1"/>
</dbReference>
<keyword evidence="4 10" id="KW-0808">Transferase</keyword>
<feature type="binding site" evidence="10">
    <location>
        <position position="169"/>
    </location>
    <ligand>
        <name>UDP-N-acetyl-alpha-D-glucosamine</name>
        <dbReference type="ChEBI" id="CHEBI:57705"/>
    </ligand>
</feature>
<keyword evidence="5 10" id="KW-0133">Cell shape</keyword>
<evidence type="ECO:0000259" key="12">
    <source>
        <dbReference type="Pfam" id="PF04101"/>
    </source>
</evidence>
<evidence type="ECO:0000256" key="9">
    <source>
        <dbReference type="ARBA" id="ARBA00023316"/>
    </source>
</evidence>
<sequence length="366" mass="39482">MKELKRVIISGGGTGGHIFPAIAIADEIKRKFPQCDILFVGAEGKMEMEKVPAAGYKIVGLPIAGLQRRITVQNLVLPFKLLSSLMKARKVVKEFDPQVAIGVGGYASGPTLQMANALKIPTVIQEQNSFPGKTNKWLAAKAAKICVAYEGLERFFPPSKIAVTGNPVRLEVTKIEGKKDKAFAHFGLSEAKKTVLVIGGSLGAKTLNDAMDESVQKLAENNIQVIWQCGKYYADALLNKWKDRLPDGVWLNPFIFEMDLAYAAADIVVSRAGAISVSELCLVKKPVILVPSPNVAEDHQTKNAMALVNKGAARLVKDTEARSVLANEILQLAGDSEAQIGLSDAIETLAKPNATQDIVQEIINVI</sequence>
<dbReference type="InterPro" id="IPR004276">
    <property type="entry name" value="GlycoTrans_28_N"/>
</dbReference>
<comment type="subcellular location">
    <subcellularLocation>
        <location evidence="10">Cell membrane</location>
        <topology evidence="10">Peripheral membrane protein</topology>
        <orientation evidence="10">Cytoplasmic side</orientation>
    </subcellularLocation>
</comment>
<keyword evidence="6 10" id="KW-0573">Peptidoglycan synthesis</keyword>
<organism evidence="13 14">
    <name type="scientific">Wandonia haliotis</name>
    <dbReference type="NCBI Taxonomy" id="574963"/>
    <lineage>
        <taxon>Bacteria</taxon>
        <taxon>Pseudomonadati</taxon>
        <taxon>Bacteroidota</taxon>
        <taxon>Flavobacteriia</taxon>
        <taxon>Flavobacteriales</taxon>
        <taxon>Crocinitomicaceae</taxon>
        <taxon>Wandonia</taxon>
    </lineage>
</organism>
<keyword evidence="14" id="KW-1185">Reference proteome</keyword>
<dbReference type="RefSeq" id="WP_343790510.1">
    <property type="nucleotide sequence ID" value="NZ_BAAAFH010000022.1"/>
</dbReference>
<comment type="function">
    <text evidence="10">Cell wall formation. Catalyzes the transfer of a GlcNAc subunit on undecaprenyl-pyrophosphoryl-MurNAc-pentapeptide (lipid intermediate I) to form undecaprenyl-pyrophosphoryl-MurNAc-(pentapeptide)GlcNAc (lipid intermediate II).</text>
</comment>
<dbReference type="CDD" id="cd03785">
    <property type="entry name" value="GT28_MurG"/>
    <property type="match status" value="1"/>
</dbReference>